<accession>A0ABS2CVE5</accession>
<dbReference type="SUPFAM" id="SSF56436">
    <property type="entry name" value="C-type lectin-like"/>
    <property type="match status" value="1"/>
</dbReference>
<dbReference type="InterPro" id="IPR026341">
    <property type="entry name" value="T9SS_type_B"/>
</dbReference>
<keyword evidence="3" id="KW-1185">Reference proteome</keyword>
<dbReference type="InterPro" id="IPR016186">
    <property type="entry name" value="C-type_lectin-like/link_sf"/>
</dbReference>
<dbReference type="NCBIfam" id="TIGR04131">
    <property type="entry name" value="Bac_Flav_CTERM"/>
    <property type="match status" value="1"/>
</dbReference>
<comment type="caution">
    <text evidence="2">The sequence shown here is derived from an EMBL/GenBank/DDBJ whole genome shotgun (WGS) entry which is preliminary data.</text>
</comment>
<dbReference type="InterPro" id="IPR044023">
    <property type="entry name" value="Ig_7"/>
</dbReference>
<evidence type="ECO:0000259" key="1">
    <source>
        <dbReference type="PROSITE" id="PS50041"/>
    </source>
</evidence>
<dbReference type="Pfam" id="PF19081">
    <property type="entry name" value="Ig_7"/>
    <property type="match status" value="2"/>
</dbReference>
<gene>
    <name evidence="2" type="ORF">H9X54_006450</name>
</gene>
<organism evidence="2 3">
    <name type="scientific">Flavobacterium macrobrachii</name>
    <dbReference type="NCBI Taxonomy" id="591204"/>
    <lineage>
        <taxon>Bacteria</taxon>
        <taxon>Pseudomonadati</taxon>
        <taxon>Bacteroidota</taxon>
        <taxon>Flavobacteriia</taxon>
        <taxon>Flavobacteriales</taxon>
        <taxon>Flavobacteriaceae</taxon>
        <taxon>Flavobacterium</taxon>
    </lineage>
</organism>
<dbReference type="RefSeq" id="WP_187658041.1">
    <property type="nucleotide sequence ID" value="NZ_JACSOD020000461.1"/>
</dbReference>
<sequence>MYKKIIIALIFIFSIFGNNSFANPIKFGNENPVFRQKKQKKFILNNAPVLTATGNQIYCPQTQMKIVTDFNIVDDDPGIDAIYIQISSGYVSSQDVLLLTGNHPNITTSWNQTTGKLTLTGVFGQPTYPQIIAAVKDIVFQNNSANPQAGTKTFSITVGQANYLPSNGHYYQYISNVGITWSNAKTAAENSTYYGLQGYLATITAADEAQLSGEQAAGAGWIGGSDEVTEGVWRWMTGPEIGMVFWNGGINGSTPNFANWNNGEPNNANNEDYAHITAPGVGISGSWNDLSNTGEANGDYQPKGYIVEYGGMPGDPVLSISTSTTITIPVINPVATYAVCNAVSINMSATATAGTINWYDIQTGGNVLASGNNFITPTLTTTTTYYIDAFPIGCTTGIRTPITVNVNQTPSVTAPSSTSTCEETSVTLTAIATSGTIRWYNSLTSTTPLFTGSSFTTPTLNQSTTYYIEANNNNCISTPRNSVSITINPKPATIADSEIAICEGTSTTLTAGISGLDYEWTTGETTQSISVSTQGQFSVEMTNGFNCSSTQNFSVNVKARPIISDVIITGNTATILTNSGDFEFSIDGNNFQSSNIFQLQNGGIYTAYVKDRDFCGNDDFPFAYITYPAFFSPNNDGTNDFWTIKGMSFYPNPEVTIFDRYGKVIAFINKQNPIWDGTYNGRKLTADDYWFVAKVSETLPEHKGHFSLIR</sequence>
<name>A0ABS2CVE5_9FLAO</name>
<proteinExistence type="predicted"/>
<dbReference type="PROSITE" id="PS50041">
    <property type="entry name" value="C_TYPE_LECTIN_2"/>
    <property type="match status" value="1"/>
</dbReference>
<evidence type="ECO:0000313" key="3">
    <source>
        <dbReference type="Proteomes" id="UP000759529"/>
    </source>
</evidence>
<dbReference type="EMBL" id="JACSOD020000461">
    <property type="protein sequence ID" value="MBM6498943.1"/>
    <property type="molecule type" value="Genomic_DNA"/>
</dbReference>
<dbReference type="Gene3D" id="3.10.100.10">
    <property type="entry name" value="Mannose-Binding Protein A, subunit A"/>
    <property type="match status" value="1"/>
</dbReference>
<evidence type="ECO:0000313" key="2">
    <source>
        <dbReference type="EMBL" id="MBM6498943.1"/>
    </source>
</evidence>
<dbReference type="CDD" id="cd03603">
    <property type="entry name" value="CLECT_VCBS"/>
    <property type="match status" value="1"/>
</dbReference>
<dbReference type="Proteomes" id="UP000759529">
    <property type="component" value="Unassembled WGS sequence"/>
</dbReference>
<dbReference type="InterPro" id="IPR016187">
    <property type="entry name" value="CTDL_fold"/>
</dbReference>
<feature type="domain" description="C-type lectin" evidence="1">
    <location>
        <begin position="166"/>
        <end position="289"/>
    </location>
</feature>
<dbReference type="Pfam" id="PF13585">
    <property type="entry name" value="CHU_C"/>
    <property type="match status" value="1"/>
</dbReference>
<dbReference type="InterPro" id="IPR034007">
    <property type="entry name" value="CTLD_bac"/>
</dbReference>
<reference evidence="2 3" key="1">
    <citation type="submission" date="2021-02" db="EMBL/GenBank/DDBJ databases">
        <authorList>
            <person name="Jung H.S."/>
            <person name="Chun B.H."/>
            <person name="Jeon C.O."/>
        </authorList>
    </citation>
    <scope>NUCLEOTIDE SEQUENCE [LARGE SCALE GENOMIC DNA]</scope>
    <source>
        <strain evidence="2 3">LMG 25203</strain>
    </source>
</reference>
<protein>
    <submittedName>
        <fullName evidence="2">T9SS type B sorting domain-containing protein</fullName>
    </submittedName>
</protein>
<dbReference type="InterPro" id="IPR001304">
    <property type="entry name" value="C-type_lectin-like"/>
</dbReference>